<comment type="caution">
    <text evidence="4">The sequence shown here is derived from an EMBL/GenBank/DDBJ whole genome shotgun (WGS) entry which is preliminary data.</text>
</comment>
<protein>
    <submittedName>
        <fullName evidence="4">Putative membrane protein</fullName>
    </submittedName>
</protein>
<feature type="transmembrane region" description="Helical" evidence="1">
    <location>
        <begin position="133"/>
        <end position="154"/>
    </location>
</feature>
<keyword evidence="1" id="KW-0472">Membrane</keyword>
<dbReference type="InterPro" id="IPR012037">
    <property type="entry name" value="Alpha/beta-hydrolase_fam"/>
</dbReference>
<feature type="domain" description="Alpha/beta-hydrolase N-terminal" evidence="3">
    <location>
        <begin position="38"/>
        <end position="251"/>
    </location>
</feature>
<gene>
    <name evidence="4" type="ORF">FHU29_001843</name>
</gene>
<dbReference type="InterPro" id="IPR027787">
    <property type="entry name" value="Alpha/beta-hydrolase_catalytic"/>
</dbReference>
<evidence type="ECO:0000313" key="4">
    <source>
        <dbReference type="EMBL" id="MBB3037394.1"/>
    </source>
</evidence>
<accession>A0A839RML6</accession>
<proteinExistence type="predicted"/>
<feature type="transmembrane region" description="Helical" evidence="1">
    <location>
        <begin position="91"/>
        <end position="113"/>
    </location>
</feature>
<feature type="transmembrane region" description="Helical" evidence="1">
    <location>
        <begin position="175"/>
        <end position="197"/>
    </location>
</feature>
<dbReference type="Pfam" id="PF10081">
    <property type="entry name" value="Abhydrolase_9"/>
    <property type="match status" value="1"/>
</dbReference>
<evidence type="ECO:0000256" key="1">
    <source>
        <dbReference type="SAM" id="Phobius"/>
    </source>
</evidence>
<feature type="transmembrane region" description="Helical" evidence="1">
    <location>
        <begin position="51"/>
        <end position="71"/>
    </location>
</feature>
<dbReference type="Pfam" id="PF15420">
    <property type="entry name" value="Abhydrolase_9_N"/>
    <property type="match status" value="1"/>
</dbReference>
<dbReference type="InterPro" id="IPR027788">
    <property type="entry name" value="Alpha/beta-hydrolase_N_dom"/>
</dbReference>
<evidence type="ECO:0000313" key="5">
    <source>
        <dbReference type="Proteomes" id="UP000567922"/>
    </source>
</evidence>
<evidence type="ECO:0000259" key="3">
    <source>
        <dbReference type="Pfam" id="PF15420"/>
    </source>
</evidence>
<keyword evidence="1" id="KW-0812">Transmembrane</keyword>
<sequence length="583" mass="63758">MASPPSSSLRRAAREFWYSLRLDLTGLAMAGLFFAWSLTPSLLPREWQYQGLVSGISLAAGYAAGVLLSWFSRSVIFPLLEWPAPSRKVVWWLRGVVGGATLILMVSALIAAAGWQNEITGLLHMEGTTTTGYLRTGALSLAIAAAIILTARALRVCVRVVGRGIRRLLRLPEPLVNAVGIVVVAAVVITLVDGVLVRGMVTFANSVFSVQNETMDPRVIQPSEPERSGSPDSLVPWDTLGGQGRRMVSGGLRAEELETATGRPAVEPIRAYVGLDSAESRAEQADLAVRELLRTGAFEREVLVVASTTGTGWINPNAMQSLELIYRGDTAIVGVQYSFLPSALSFLVDRDVAADTGKELFDAVHEEWLRHDPATRPRLYVFGESLGSFGSEAAFDGLADLREKVSGALWVGPVNSNSLWRSLTERRDPGSPAIRPTYAGGLVVRFANRVEDLDDIDKGAPWLEPRVLYLQHPTDPVVWWTPELLFQRPDWLREPPGYDVSPSMQWRPIVTFWQVSADLANAARIPHGHGHLYSSSILDGWLAIGTPEGWTDADTEQAHDILGSIWQYRTPRQSPIVTGEAGR</sequence>
<keyword evidence="5" id="KW-1185">Reference proteome</keyword>
<dbReference type="OrthoDB" id="4397445at2"/>
<feature type="domain" description="Alpha/beta-hydrolase catalytic" evidence="2">
    <location>
        <begin position="269"/>
        <end position="557"/>
    </location>
</feature>
<dbReference type="Proteomes" id="UP000567922">
    <property type="component" value="Unassembled WGS sequence"/>
</dbReference>
<dbReference type="EMBL" id="JACHWS010000002">
    <property type="protein sequence ID" value="MBB3037394.1"/>
    <property type="molecule type" value="Genomic_DNA"/>
</dbReference>
<evidence type="ECO:0000259" key="2">
    <source>
        <dbReference type="Pfam" id="PF10081"/>
    </source>
</evidence>
<reference evidence="4 5" key="1">
    <citation type="submission" date="2020-08" db="EMBL/GenBank/DDBJ databases">
        <title>Sequencing the genomes of 1000 actinobacteria strains.</title>
        <authorList>
            <person name="Klenk H.-P."/>
        </authorList>
    </citation>
    <scope>NUCLEOTIDE SEQUENCE [LARGE SCALE GENOMIC DNA]</scope>
    <source>
        <strain evidence="4 5">DSM 45258</strain>
    </source>
</reference>
<keyword evidence="1" id="KW-1133">Transmembrane helix</keyword>
<organism evidence="4 5">
    <name type="scientific">Hoyosella altamirensis</name>
    <dbReference type="NCBI Taxonomy" id="616997"/>
    <lineage>
        <taxon>Bacteria</taxon>
        <taxon>Bacillati</taxon>
        <taxon>Actinomycetota</taxon>
        <taxon>Actinomycetes</taxon>
        <taxon>Mycobacteriales</taxon>
        <taxon>Hoyosellaceae</taxon>
        <taxon>Hoyosella</taxon>
    </lineage>
</organism>
<feature type="transmembrane region" description="Helical" evidence="1">
    <location>
        <begin position="20"/>
        <end position="39"/>
    </location>
</feature>
<dbReference type="RefSeq" id="WP_064441158.1">
    <property type="nucleotide sequence ID" value="NZ_BDDI01000012.1"/>
</dbReference>
<name>A0A839RML6_9ACTN</name>
<dbReference type="AlphaFoldDB" id="A0A839RML6"/>
<dbReference type="PIRSF" id="PIRSF007542">
    <property type="entry name" value="UCP007542"/>
    <property type="match status" value="1"/>
</dbReference>